<organism evidence="1 2">
    <name type="scientific">Herpetosiphon gulosus</name>
    <dbReference type="NCBI Taxonomy" id="1973496"/>
    <lineage>
        <taxon>Bacteria</taxon>
        <taxon>Bacillati</taxon>
        <taxon>Chloroflexota</taxon>
        <taxon>Chloroflexia</taxon>
        <taxon>Herpetosiphonales</taxon>
        <taxon>Herpetosiphonaceae</taxon>
        <taxon>Herpetosiphon</taxon>
    </lineage>
</organism>
<name>A0ABP9WZ91_9CHLR</name>
<evidence type="ECO:0000313" key="1">
    <source>
        <dbReference type="EMBL" id="GAA5528450.1"/>
    </source>
</evidence>
<sequence length="144" mass="16566">MTSSSGFVPISLANFVAACRAWGASPCGLVFWIACWRPQQKHACCPFLPTKRAHRLRCWLSCAHGHTYSVYGAFRAQNSPLTMIYFWRIVMETLPLLQILNQRQNDQRWPSSSCYSCLALTLNAFPVRDFFIIMMETFSYKIDV</sequence>
<reference evidence="1 2" key="1">
    <citation type="submission" date="2024-02" db="EMBL/GenBank/DDBJ databases">
        <title>Herpetosiphon gulosus NBRC 112829.</title>
        <authorList>
            <person name="Ichikawa N."/>
            <person name="Katano-Makiyama Y."/>
            <person name="Hidaka K."/>
        </authorList>
    </citation>
    <scope>NUCLEOTIDE SEQUENCE [LARGE SCALE GENOMIC DNA]</scope>
    <source>
        <strain evidence="1 2">NBRC 112829</strain>
    </source>
</reference>
<dbReference type="EMBL" id="BAABRU010000007">
    <property type="protein sequence ID" value="GAA5528450.1"/>
    <property type="molecule type" value="Genomic_DNA"/>
</dbReference>
<proteinExistence type="predicted"/>
<comment type="caution">
    <text evidence="1">The sequence shown here is derived from an EMBL/GenBank/DDBJ whole genome shotgun (WGS) entry which is preliminary data.</text>
</comment>
<dbReference type="Proteomes" id="UP001428290">
    <property type="component" value="Unassembled WGS sequence"/>
</dbReference>
<evidence type="ECO:0000313" key="2">
    <source>
        <dbReference type="Proteomes" id="UP001428290"/>
    </source>
</evidence>
<keyword evidence="2" id="KW-1185">Reference proteome</keyword>
<protein>
    <submittedName>
        <fullName evidence="1">Uncharacterized protein</fullName>
    </submittedName>
</protein>
<gene>
    <name evidence="1" type="ORF">Hgul01_02251</name>
</gene>
<accession>A0ABP9WZ91</accession>